<comment type="caution">
    <text evidence="2">The sequence shown here is derived from an EMBL/GenBank/DDBJ whole genome shotgun (WGS) entry which is preliminary data.</text>
</comment>
<keyword evidence="3" id="KW-1185">Reference proteome</keyword>
<dbReference type="PANTHER" id="PTHR33481">
    <property type="entry name" value="REVERSE TRANSCRIPTASE"/>
    <property type="match status" value="1"/>
</dbReference>
<dbReference type="STRING" id="307972.A0A2G8JJT6"/>
<dbReference type="PANTHER" id="PTHR33481:SF1">
    <property type="entry name" value="ENDONUCLEASE_EXONUCLEASE_PHOSPHATASE DOMAIN-CONTAINING PROTEIN-RELATED"/>
    <property type="match status" value="1"/>
</dbReference>
<gene>
    <name evidence="2" type="ORF">BSL78_27150</name>
</gene>
<dbReference type="Proteomes" id="UP000230750">
    <property type="component" value="Unassembled WGS sequence"/>
</dbReference>
<dbReference type="InterPro" id="IPR000477">
    <property type="entry name" value="RT_dom"/>
</dbReference>
<dbReference type="OrthoDB" id="8027530at2759"/>
<protein>
    <recommendedName>
        <fullName evidence="1">Reverse transcriptase domain-containing protein</fullName>
    </recommendedName>
</protein>
<accession>A0A2G8JJT6</accession>
<evidence type="ECO:0000259" key="1">
    <source>
        <dbReference type="Pfam" id="PF00078"/>
    </source>
</evidence>
<dbReference type="AlphaFoldDB" id="A0A2G8JJT6"/>
<sequence length="181" mass="19870">MGINVSLLTRKGVSCVDAVLLLVHEIVTHINSKETTISKVLFLDFSSAFNTALPNQLIKDLTGFVPETWLLHWLAHFLTGWSRQVKLEKGLSNRSDIRVGVPQGGPLSAILFTLYTDEIRSNDHLSVTKYADDTATPCGISKNSFANDQSNDQSSVNDIVSTCDRKNLLLNPAKVQGNVLC</sequence>
<dbReference type="SUPFAM" id="SSF56672">
    <property type="entry name" value="DNA/RNA polymerases"/>
    <property type="match status" value="1"/>
</dbReference>
<organism evidence="2 3">
    <name type="scientific">Stichopus japonicus</name>
    <name type="common">Sea cucumber</name>
    <dbReference type="NCBI Taxonomy" id="307972"/>
    <lineage>
        <taxon>Eukaryota</taxon>
        <taxon>Metazoa</taxon>
        <taxon>Echinodermata</taxon>
        <taxon>Eleutherozoa</taxon>
        <taxon>Echinozoa</taxon>
        <taxon>Holothuroidea</taxon>
        <taxon>Aspidochirotacea</taxon>
        <taxon>Aspidochirotida</taxon>
        <taxon>Stichopodidae</taxon>
        <taxon>Apostichopus</taxon>
    </lineage>
</organism>
<reference evidence="2 3" key="1">
    <citation type="journal article" date="2017" name="PLoS Biol.">
        <title>The sea cucumber genome provides insights into morphological evolution and visceral regeneration.</title>
        <authorList>
            <person name="Zhang X."/>
            <person name="Sun L."/>
            <person name="Yuan J."/>
            <person name="Sun Y."/>
            <person name="Gao Y."/>
            <person name="Zhang L."/>
            <person name="Li S."/>
            <person name="Dai H."/>
            <person name="Hamel J.F."/>
            <person name="Liu C."/>
            <person name="Yu Y."/>
            <person name="Liu S."/>
            <person name="Lin W."/>
            <person name="Guo K."/>
            <person name="Jin S."/>
            <person name="Xu P."/>
            <person name="Storey K.B."/>
            <person name="Huan P."/>
            <person name="Zhang T."/>
            <person name="Zhou Y."/>
            <person name="Zhang J."/>
            <person name="Lin C."/>
            <person name="Li X."/>
            <person name="Xing L."/>
            <person name="Huo D."/>
            <person name="Sun M."/>
            <person name="Wang L."/>
            <person name="Mercier A."/>
            <person name="Li F."/>
            <person name="Yang H."/>
            <person name="Xiang J."/>
        </authorList>
    </citation>
    <scope>NUCLEOTIDE SEQUENCE [LARGE SCALE GENOMIC DNA]</scope>
    <source>
        <strain evidence="2">Shaxun</strain>
        <tissue evidence="2">Muscle</tissue>
    </source>
</reference>
<dbReference type="InterPro" id="IPR043502">
    <property type="entry name" value="DNA/RNA_pol_sf"/>
</dbReference>
<proteinExistence type="predicted"/>
<evidence type="ECO:0000313" key="3">
    <source>
        <dbReference type="Proteomes" id="UP000230750"/>
    </source>
</evidence>
<name>A0A2G8JJT6_STIJA</name>
<dbReference type="Pfam" id="PF00078">
    <property type="entry name" value="RVT_1"/>
    <property type="match status" value="1"/>
</dbReference>
<feature type="domain" description="Reverse transcriptase" evidence="1">
    <location>
        <begin position="9"/>
        <end position="176"/>
    </location>
</feature>
<dbReference type="EMBL" id="MRZV01001760">
    <property type="protein sequence ID" value="PIK36016.1"/>
    <property type="molecule type" value="Genomic_DNA"/>
</dbReference>
<evidence type="ECO:0000313" key="2">
    <source>
        <dbReference type="EMBL" id="PIK36016.1"/>
    </source>
</evidence>